<organism evidence="1 2">
    <name type="scientific">Polychaeton citri CBS 116435</name>
    <dbReference type="NCBI Taxonomy" id="1314669"/>
    <lineage>
        <taxon>Eukaryota</taxon>
        <taxon>Fungi</taxon>
        <taxon>Dikarya</taxon>
        <taxon>Ascomycota</taxon>
        <taxon>Pezizomycotina</taxon>
        <taxon>Dothideomycetes</taxon>
        <taxon>Dothideomycetidae</taxon>
        <taxon>Capnodiales</taxon>
        <taxon>Capnodiaceae</taxon>
        <taxon>Polychaeton</taxon>
    </lineage>
</organism>
<proteinExistence type="predicted"/>
<reference evidence="1" key="1">
    <citation type="journal article" date="2020" name="Stud. Mycol.">
        <title>101 Dothideomycetes genomes: a test case for predicting lifestyles and emergence of pathogens.</title>
        <authorList>
            <person name="Haridas S."/>
            <person name="Albert R."/>
            <person name="Binder M."/>
            <person name="Bloem J."/>
            <person name="Labutti K."/>
            <person name="Salamov A."/>
            <person name="Andreopoulos B."/>
            <person name="Baker S."/>
            <person name="Barry K."/>
            <person name="Bills G."/>
            <person name="Bluhm B."/>
            <person name="Cannon C."/>
            <person name="Castanera R."/>
            <person name="Culley D."/>
            <person name="Daum C."/>
            <person name="Ezra D."/>
            <person name="Gonzalez J."/>
            <person name="Henrissat B."/>
            <person name="Kuo A."/>
            <person name="Liang C."/>
            <person name="Lipzen A."/>
            <person name="Lutzoni F."/>
            <person name="Magnuson J."/>
            <person name="Mondo S."/>
            <person name="Nolan M."/>
            <person name="Ohm R."/>
            <person name="Pangilinan J."/>
            <person name="Park H.-J."/>
            <person name="Ramirez L."/>
            <person name="Alfaro M."/>
            <person name="Sun H."/>
            <person name="Tritt A."/>
            <person name="Yoshinaga Y."/>
            <person name="Zwiers L.-H."/>
            <person name="Turgeon B."/>
            <person name="Goodwin S."/>
            <person name="Spatafora J."/>
            <person name="Crous P."/>
            <person name="Grigoriev I."/>
        </authorList>
    </citation>
    <scope>NUCLEOTIDE SEQUENCE</scope>
    <source>
        <strain evidence="1">CBS 116435</strain>
    </source>
</reference>
<name>A0A9P4QHI4_9PEZI</name>
<evidence type="ECO:0000313" key="2">
    <source>
        <dbReference type="Proteomes" id="UP000799441"/>
    </source>
</evidence>
<accession>A0A9P4QHI4</accession>
<evidence type="ECO:0000313" key="1">
    <source>
        <dbReference type="EMBL" id="KAF2724986.1"/>
    </source>
</evidence>
<gene>
    <name evidence="1" type="ORF">K431DRAFT_116525</name>
</gene>
<comment type="caution">
    <text evidence="1">The sequence shown here is derived from an EMBL/GenBank/DDBJ whole genome shotgun (WGS) entry which is preliminary data.</text>
</comment>
<dbReference type="AlphaFoldDB" id="A0A9P4QHI4"/>
<sequence>MLWVHHNVISPSYIACSIFALASATWHISKSSHPRTSIFSSHTTYSASVGQRRTATSSLEQQIGHSTIIMDTLASRLGDAAISQLPIRNGEHEVSLTYPALHYLPEDTKAFMRASYMYRHREQPQIENAVADQGSSFDYTFSYIVKDAVVPSPYPETSDAGGLHDAIDRLSEVTGHTLISIVSFKTYTGNKMWKFVIETAQQNGSFEQQALRIDSLDSIWDFPTTHETSQDLLEDLVDCFSERAFFHVERRIAPSINEVGQSRCREWNTAAFPRSANHILALKFQTPVINEHGSVSRVPGMNLDEEELADRTQQWILPCNCICLLETSYVRSLSPNGCFRFRCNKCGQLLLSRRQADIIMFMEDRVKRRNLHRLRHAWVKLDLQPIHLNSTLHLNGEGPFKALGLAWASLRVPETVAPSQLMLPECPESRLAVYVVQQALKFDPPEGEFTVETNFAGSRSQNKESLRWHAERLPAGHYQSWMGSILPALASAWL</sequence>
<keyword evidence="2" id="KW-1185">Reference proteome</keyword>
<protein>
    <submittedName>
        <fullName evidence="1">Uncharacterized protein</fullName>
    </submittedName>
</protein>
<dbReference type="Proteomes" id="UP000799441">
    <property type="component" value="Unassembled WGS sequence"/>
</dbReference>
<dbReference type="EMBL" id="MU003769">
    <property type="protein sequence ID" value="KAF2724986.1"/>
    <property type="molecule type" value="Genomic_DNA"/>
</dbReference>